<keyword evidence="3" id="KW-1185">Reference proteome</keyword>
<feature type="compositionally biased region" description="Basic and acidic residues" evidence="1">
    <location>
        <begin position="1"/>
        <end position="16"/>
    </location>
</feature>
<reference evidence="2 3" key="1">
    <citation type="journal article" date="2018" name="PLoS Genet.">
        <title>Repeat elements organise 3D genome structure and mediate transcription in the filamentous fungus Epichloe festucae.</title>
        <authorList>
            <person name="Winter D.J."/>
            <person name="Ganley A.R.D."/>
            <person name="Young C.A."/>
            <person name="Liachko I."/>
            <person name="Schardl C.L."/>
            <person name="Dupont P.Y."/>
            <person name="Berry D."/>
            <person name="Ram A."/>
            <person name="Scott B."/>
            <person name="Cox M.P."/>
        </authorList>
    </citation>
    <scope>NUCLEOTIDE SEQUENCE [LARGE SCALE GENOMIC DNA]</scope>
    <source>
        <strain evidence="2 3">Fl1</strain>
    </source>
</reference>
<evidence type="ECO:0000256" key="1">
    <source>
        <dbReference type="SAM" id="MobiDB-lite"/>
    </source>
</evidence>
<dbReference type="EMBL" id="CP031386">
    <property type="protein sequence ID" value="QPG98717.1"/>
    <property type="molecule type" value="Genomic_DNA"/>
</dbReference>
<evidence type="ECO:0000313" key="2">
    <source>
        <dbReference type="EMBL" id="QPG98717.1"/>
    </source>
</evidence>
<feature type="compositionally biased region" description="Polar residues" evidence="1">
    <location>
        <begin position="17"/>
        <end position="27"/>
    </location>
</feature>
<evidence type="ECO:0000313" key="3">
    <source>
        <dbReference type="Proteomes" id="UP000594364"/>
    </source>
</evidence>
<proteinExistence type="predicted"/>
<name>A0A7S9KR57_EPIFF</name>
<organism evidence="2 3">
    <name type="scientific">Epichloe festucae (strain Fl1)</name>
    <dbReference type="NCBI Taxonomy" id="877507"/>
    <lineage>
        <taxon>Eukaryota</taxon>
        <taxon>Fungi</taxon>
        <taxon>Dikarya</taxon>
        <taxon>Ascomycota</taxon>
        <taxon>Pezizomycotina</taxon>
        <taxon>Sordariomycetes</taxon>
        <taxon>Hypocreomycetidae</taxon>
        <taxon>Hypocreales</taxon>
        <taxon>Clavicipitaceae</taxon>
        <taxon>Epichloe</taxon>
    </lineage>
</organism>
<sequence>MPTCDVKQRFKIESREGNNTSRGLSLSESRRHETLELFNHETLELFNLETLKTSRPSSRHETLKTLRPSLIEAQDPQDLETLVKARDPQDLETLTLETFIDSSGAAVRVKG</sequence>
<protein>
    <submittedName>
        <fullName evidence="2">Uncharacterized protein</fullName>
    </submittedName>
</protein>
<dbReference type="Proteomes" id="UP000594364">
    <property type="component" value="Chromosome 2"/>
</dbReference>
<dbReference type="AlphaFoldDB" id="A0A7S9KR57"/>
<feature type="region of interest" description="Disordered" evidence="1">
    <location>
        <begin position="1"/>
        <end position="27"/>
    </location>
</feature>
<accession>A0A7S9KR57</accession>
<gene>
    <name evidence="2" type="ORF">C2857_007895</name>
</gene>